<dbReference type="InterPro" id="IPR051788">
    <property type="entry name" value="MFS_Transporter"/>
</dbReference>
<evidence type="ECO:0000256" key="2">
    <source>
        <dbReference type="ARBA" id="ARBA00022692"/>
    </source>
</evidence>
<evidence type="ECO:0000256" key="3">
    <source>
        <dbReference type="ARBA" id="ARBA00022989"/>
    </source>
</evidence>
<evidence type="ECO:0000313" key="8">
    <source>
        <dbReference type="Proteomes" id="UP000679352"/>
    </source>
</evidence>
<dbReference type="Proteomes" id="UP000679352">
    <property type="component" value="Chromosome"/>
</dbReference>
<dbReference type="SUPFAM" id="SSF103473">
    <property type="entry name" value="MFS general substrate transporter"/>
    <property type="match status" value="1"/>
</dbReference>
<dbReference type="PANTHER" id="PTHR23514">
    <property type="entry name" value="BYPASS OF STOP CODON PROTEIN 6"/>
    <property type="match status" value="1"/>
</dbReference>
<evidence type="ECO:0000313" key="7">
    <source>
        <dbReference type="EMBL" id="QWK89875.1"/>
    </source>
</evidence>
<evidence type="ECO:0000256" key="4">
    <source>
        <dbReference type="ARBA" id="ARBA00023136"/>
    </source>
</evidence>
<dbReference type="KEGG" id="gfu:KM031_13690"/>
<feature type="transmembrane region" description="Helical" evidence="5">
    <location>
        <begin position="269"/>
        <end position="287"/>
    </location>
</feature>
<feature type="transmembrane region" description="Helical" evidence="5">
    <location>
        <begin position="331"/>
        <end position="353"/>
    </location>
</feature>
<dbReference type="GO" id="GO:0022857">
    <property type="term" value="F:transmembrane transporter activity"/>
    <property type="evidence" value="ECO:0007669"/>
    <property type="project" value="InterPro"/>
</dbReference>
<dbReference type="Pfam" id="PF07690">
    <property type="entry name" value="MFS_1"/>
    <property type="match status" value="1"/>
</dbReference>
<proteinExistence type="predicted"/>
<keyword evidence="8" id="KW-1185">Reference proteome</keyword>
<reference evidence="7" key="1">
    <citation type="submission" date="2021-06" db="EMBL/GenBank/DDBJ databases">
        <title>Direct submission.</title>
        <authorList>
            <person name="Lee C.-S."/>
            <person name="Jin L."/>
        </authorList>
    </citation>
    <scope>NUCLEOTIDE SEQUENCE</scope>
    <source>
        <strain evidence="7">Con5</strain>
    </source>
</reference>
<name>A0A975P4U5_9RHOB</name>
<evidence type="ECO:0000256" key="5">
    <source>
        <dbReference type="SAM" id="Phobius"/>
    </source>
</evidence>
<dbReference type="InterPro" id="IPR036259">
    <property type="entry name" value="MFS_trans_sf"/>
</dbReference>
<dbReference type="InterPro" id="IPR020846">
    <property type="entry name" value="MFS_dom"/>
</dbReference>
<dbReference type="PROSITE" id="PS50850">
    <property type="entry name" value="MFS"/>
    <property type="match status" value="1"/>
</dbReference>
<feature type="transmembrane region" description="Helical" evidence="5">
    <location>
        <begin position="94"/>
        <end position="116"/>
    </location>
</feature>
<dbReference type="InterPro" id="IPR011701">
    <property type="entry name" value="MFS"/>
</dbReference>
<sequence>MPALSLLRTARAPLAAFAAMGVLWGTFAAVLPDLKAQLGVGEAQLGLLMLMTPLAAVTAMLLAPGVGVALGRVALPLSALAMAAAFVLPGQVTMLWLFPLAMMAMGAATGLTDVLMNARVAALESSRNLHLMNLCHAAYSFGYAGGALATGVLRDGAWPPGWVMAAAALAAGLVALLCFEADGTIHGLARPQGQGAAGLGLVPLIGGGIVLIAFLTENAAENWSALHIEKTLGGSPSEGAMGPAALALTMGFARLAGQGLVARLNPFRLLMGGAMLSACGALGAALASTPTMAYAGFIVMGLGSSVIAPTAFSLVGRLANPVARARAVARATLYGYFGYFFGPPMLGFLAGLFGLRAAFVFAAAMLLLVLILSPLMARQKA</sequence>
<dbReference type="PANTHER" id="PTHR23514:SF13">
    <property type="entry name" value="INNER MEMBRANE PROTEIN YBJJ"/>
    <property type="match status" value="1"/>
</dbReference>
<keyword evidence="3 5" id="KW-1133">Transmembrane helix</keyword>
<dbReference type="Gene3D" id="1.20.1250.20">
    <property type="entry name" value="MFS general substrate transporter like domains"/>
    <property type="match status" value="2"/>
</dbReference>
<feature type="transmembrane region" description="Helical" evidence="5">
    <location>
        <begin position="240"/>
        <end position="257"/>
    </location>
</feature>
<keyword evidence="2 5" id="KW-0812">Transmembrane</keyword>
<keyword evidence="4 5" id="KW-0472">Membrane</keyword>
<organism evidence="7 8">
    <name type="scientific">Gemmobacter fulvus</name>
    <dbReference type="NCBI Taxonomy" id="2840474"/>
    <lineage>
        <taxon>Bacteria</taxon>
        <taxon>Pseudomonadati</taxon>
        <taxon>Pseudomonadota</taxon>
        <taxon>Alphaproteobacteria</taxon>
        <taxon>Rhodobacterales</taxon>
        <taxon>Paracoccaceae</taxon>
        <taxon>Gemmobacter</taxon>
    </lineage>
</organism>
<feature type="transmembrane region" description="Helical" evidence="5">
    <location>
        <begin position="44"/>
        <end position="62"/>
    </location>
</feature>
<dbReference type="AlphaFoldDB" id="A0A975P4U5"/>
<dbReference type="RefSeq" id="WP_215506196.1">
    <property type="nucleotide sequence ID" value="NZ_CP076361.1"/>
</dbReference>
<dbReference type="EMBL" id="CP076361">
    <property type="protein sequence ID" value="QWK89875.1"/>
    <property type="molecule type" value="Genomic_DNA"/>
</dbReference>
<dbReference type="GO" id="GO:0016020">
    <property type="term" value="C:membrane"/>
    <property type="evidence" value="ECO:0007669"/>
    <property type="project" value="UniProtKB-SubCell"/>
</dbReference>
<evidence type="ECO:0000259" key="6">
    <source>
        <dbReference type="PROSITE" id="PS50850"/>
    </source>
</evidence>
<feature type="transmembrane region" description="Helical" evidence="5">
    <location>
        <begin position="69"/>
        <end position="88"/>
    </location>
</feature>
<accession>A0A975P4U5</accession>
<feature type="transmembrane region" description="Helical" evidence="5">
    <location>
        <begin position="293"/>
        <end position="319"/>
    </location>
</feature>
<protein>
    <submittedName>
        <fullName evidence="7">MFS transporter</fullName>
    </submittedName>
</protein>
<feature type="domain" description="Major facilitator superfamily (MFS) profile" evidence="6">
    <location>
        <begin position="201"/>
        <end position="381"/>
    </location>
</feature>
<evidence type="ECO:0000256" key="1">
    <source>
        <dbReference type="ARBA" id="ARBA00004141"/>
    </source>
</evidence>
<feature type="transmembrane region" description="Helical" evidence="5">
    <location>
        <begin position="359"/>
        <end position="377"/>
    </location>
</feature>
<feature type="transmembrane region" description="Helical" evidence="5">
    <location>
        <begin position="128"/>
        <end position="149"/>
    </location>
</feature>
<gene>
    <name evidence="7" type="ORF">KM031_13690</name>
</gene>
<feature type="transmembrane region" description="Helical" evidence="5">
    <location>
        <begin position="199"/>
        <end position="220"/>
    </location>
</feature>
<feature type="transmembrane region" description="Helical" evidence="5">
    <location>
        <begin position="161"/>
        <end position="179"/>
    </location>
</feature>
<comment type="subcellular location">
    <subcellularLocation>
        <location evidence="1">Membrane</location>
        <topology evidence="1">Multi-pass membrane protein</topology>
    </subcellularLocation>
</comment>